<protein>
    <submittedName>
        <fullName evidence="1">DUF1810 domain-containing protein</fullName>
    </submittedName>
</protein>
<accession>A0ABY2QCQ2</accession>
<keyword evidence="2" id="KW-1185">Reference proteome</keyword>
<dbReference type="SUPFAM" id="SSF140736">
    <property type="entry name" value="Rv1873-like"/>
    <property type="match status" value="1"/>
</dbReference>
<dbReference type="RefSeq" id="WP_136353242.1">
    <property type="nucleotide sequence ID" value="NZ_SSNY01000001.1"/>
</dbReference>
<comment type="caution">
    <text evidence="1">The sequence shown here is derived from an EMBL/GenBank/DDBJ whole genome shotgun (WGS) entry which is preliminary data.</text>
</comment>
<organism evidence="1 2">
    <name type="scientific">Ollibium composti</name>
    <dbReference type="NCBI Taxonomy" id="2675109"/>
    <lineage>
        <taxon>Bacteria</taxon>
        <taxon>Pseudomonadati</taxon>
        <taxon>Pseudomonadota</taxon>
        <taxon>Alphaproteobacteria</taxon>
        <taxon>Hyphomicrobiales</taxon>
        <taxon>Phyllobacteriaceae</taxon>
        <taxon>Ollibium</taxon>
    </lineage>
</organism>
<gene>
    <name evidence="1" type="ORF">E6C48_01480</name>
</gene>
<proteinExistence type="predicted"/>
<sequence>MTEPPDPFDLQRFVDVQSPVFETVLRELRDGRKASHWMWFVFPQIAGLGASPMAQRYAIGSLDEARGYLGHPVLGQRLKACVVALLDVSGRSAHEIFGSPDDVKLCSSLTLFATAAPDEPLFARALDRFFDGRKDPATLERL</sequence>
<dbReference type="Pfam" id="PF08837">
    <property type="entry name" value="DUF1810"/>
    <property type="match status" value="1"/>
</dbReference>
<evidence type="ECO:0000313" key="1">
    <source>
        <dbReference type="EMBL" id="THF59754.1"/>
    </source>
</evidence>
<dbReference type="InterPro" id="IPR036287">
    <property type="entry name" value="Rv1873-like_sf"/>
</dbReference>
<evidence type="ECO:0000313" key="2">
    <source>
        <dbReference type="Proteomes" id="UP000306441"/>
    </source>
</evidence>
<reference evidence="1 2" key="1">
    <citation type="submission" date="2019-04" db="EMBL/GenBank/DDBJ databases">
        <title>Mesorhizobium composti sp. nov., isolated from compost.</title>
        <authorList>
            <person name="Lin S.-Y."/>
            <person name="Hameed A."/>
            <person name="Hsieh Y.-T."/>
            <person name="Young C.-C."/>
        </authorList>
    </citation>
    <scope>NUCLEOTIDE SEQUENCE [LARGE SCALE GENOMIC DNA]</scope>
    <source>
        <strain evidence="1 2">CC-YTH430</strain>
    </source>
</reference>
<dbReference type="Proteomes" id="UP000306441">
    <property type="component" value="Unassembled WGS sequence"/>
</dbReference>
<dbReference type="InterPro" id="IPR014937">
    <property type="entry name" value="DUF1810"/>
</dbReference>
<name>A0ABY2QCQ2_9HYPH</name>
<dbReference type="PIRSF" id="PIRSF008546">
    <property type="entry name" value="UCP008546"/>
    <property type="match status" value="1"/>
</dbReference>
<dbReference type="EMBL" id="SSNY01000001">
    <property type="protein sequence ID" value="THF59754.1"/>
    <property type="molecule type" value="Genomic_DNA"/>
</dbReference>
<dbReference type="Gene3D" id="1.25.40.380">
    <property type="entry name" value="Protein of unknown function DUF1810"/>
    <property type="match status" value="1"/>
</dbReference>